<evidence type="ECO:0000313" key="3">
    <source>
        <dbReference type="Proteomes" id="UP000239757"/>
    </source>
</evidence>
<dbReference type="OrthoDB" id="10436408at2759"/>
<evidence type="ECO:0000256" key="1">
    <source>
        <dbReference type="SAM" id="MobiDB-lite"/>
    </source>
</evidence>
<gene>
    <name evidence="2" type="ORF">GOBAR_AA38051</name>
</gene>
<dbReference type="AlphaFoldDB" id="A0A2P5VUZ3"/>
<protein>
    <submittedName>
        <fullName evidence="2">Uncharacterized protein</fullName>
    </submittedName>
</protein>
<accession>A0A2P5VUZ3</accession>
<proteinExistence type="predicted"/>
<name>A0A2P5VUZ3_GOSBA</name>
<organism evidence="2 3">
    <name type="scientific">Gossypium barbadense</name>
    <name type="common">Sea Island cotton</name>
    <name type="synonym">Hibiscus barbadensis</name>
    <dbReference type="NCBI Taxonomy" id="3634"/>
    <lineage>
        <taxon>Eukaryota</taxon>
        <taxon>Viridiplantae</taxon>
        <taxon>Streptophyta</taxon>
        <taxon>Embryophyta</taxon>
        <taxon>Tracheophyta</taxon>
        <taxon>Spermatophyta</taxon>
        <taxon>Magnoliopsida</taxon>
        <taxon>eudicotyledons</taxon>
        <taxon>Gunneridae</taxon>
        <taxon>Pentapetalae</taxon>
        <taxon>rosids</taxon>
        <taxon>malvids</taxon>
        <taxon>Malvales</taxon>
        <taxon>Malvaceae</taxon>
        <taxon>Malvoideae</taxon>
        <taxon>Gossypium</taxon>
    </lineage>
</organism>
<feature type="region of interest" description="Disordered" evidence="1">
    <location>
        <begin position="1"/>
        <end position="22"/>
    </location>
</feature>
<evidence type="ECO:0000313" key="2">
    <source>
        <dbReference type="EMBL" id="PPR82663.1"/>
    </source>
</evidence>
<reference evidence="2 3" key="1">
    <citation type="submission" date="2015-01" db="EMBL/GenBank/DDBJ databases">
        <title>Genome of allotetraploid Gossypium barbadense reveals genomic plasticity and fiber elongation in cotton evolution.</title>
        <authorList>
            <person name="Chen X."/>
            <person name="Liu X."/>
            <person name="Zhao B."/>
            <person name="Zheng H."/>
            <person name="Hu Y."/>
            <person name="Lu G."/>
            <person name="Yang C."/>
            <person name="Chen J."/>
            <person name="Shan C."/>
            <person name="Zhang L."/>
            <person name="Zhou Y."/>
            <person name="Wang L."/>
            <person name="Guo W."/>
            <person name="Bai Y."/>
            <person name="Ruan J."/>
            <person name="Shangguan X."/>
            <person name="Mao Y."/>
            <person name="Jiang J."/>
            <person name="Zhu Y."/>
            <person name="Lei J."/>
            <person name="Kang H."/>
            <person name="Chen S."/>
            <person name="He X."/>
            <person name="Wang R."/>
            <person name="Wang Y."/>
            <person name="Chen J."/>
            <person name="Wang L."/>
            <person name="Yu S."/>
            <person name="Wang B."/>
            <person name="Wei J."/>
            <person name="Song S."/>
            <person name="Lu X."/>
            <person name="Gao Z."/>
            <person name="Gu W."/>
            <person name="Deng X."/>
            <person name="Ma D."/>
            <person name="Wang S."/>
            <person name="Liang W."/>
            <person name="Fang L."/>
            <person name="Cai C."/>
            <person name="Zhu X."/>
            <person name="Zhou B."/>
            <person name="Zhang Y."/>
            <person name="Chen Z."/>
            <person name="Xu S."/>
            <person name="Zhu R."/>
            <person name="Wang S."/>
            <person name="Zhang T."/>
            <person name="Zhao G."/>
        </authorList>
    </citation>
    <scope>NUCLEOTIDE SEQUENCE [LARGE SCALE GENOMIC DNA]</scope>
    <source>
        <strain evidence="3">cv. Xinhai21</strain>
        <tissue evidence="2">Leaf</tissue>
    </source>
</reference>
<dbReference type="EMBL" id="KZ670755">
    <property type="protein sequence ID" value="PPR82663.1"/>
    <property type="molecule type" value="Genomic_DNA"/>
</dbReference>
<sequence>MGQVAKDLGKRQAKSGGPRDNGTWLNIVGSTTMGILNDGPFMSTTYFNPTFEESEGMVMALDGNVLDSRKYSVIVFKENSNPNKGKILGNGENDSIGKGVLHPKCEV</sequence>
<dbReference type="Proteomes" id="UP000239757">
    <property type="component" value="Unassembled WGS sequence"/>
</dbReference>